<sequence length="145" mass="16244">MTFALHSRLEQDTTVIGDFPLCRVLLSKEDIGPWLILVPKIDNLREIHHLPHEQQIQLISESSAVASILESSTNADKINIGALGNMVPQLHIHHIARFKNDIAWPGPVWGNTQGIQRGKEAQEEVCAKWRDQLSKVEGFIPANSQ</sequence>
<keyword evidence="4" id="KW-1185">Reference proteome</keyword>
<feature type="domain" description="HIT" evidence="2">
    <location>
        <begin position="2"/>
        <end position="104"/>
    </location>
</feature>
<dbReference type="SUPFAM" id="SSF54197">
    <property type="entry name" value="HIT-like"/>
    <property type="match status" value="1"/>
</dbReference>
<keyword evidence="3" id="KW-0378">Hydrolase</keyword>
<evidence type="ECO:0000313" key="3">
    <source>
        <dbReference type="EMBL" id="ODA35845.1"/>
    </source>
</evidence>
<organism evidence="3 4">
    <name type="scientific">Veronia pacifica</name>
    <dbReference type="NCBI Taxonomy" id="1080227"/>
    <lineage>
        <taxon>Bacteria</taxon>
        <taxon>Pseudomonadati</taxon>
        <taxon>Pseudomonadota</taxon>
        <taxon>Gammaproteobacteria</taxon>
        <taxon>Vibrionales</taxon>
        <taxon>Vibrionaceae</taxon>
        <taxon>Veronia</taxon>
    </lineage>
</organism>
<reference evidence="3 4" key="1">
    <citation type="submission" date="2016-05" db="EMBL/GenBank/DDBJ databases">
        <title>Genomic Taxonomy of the Vibrionaceae.</title>
        <authorList>
            <person name="Gomez-Gil B."/>
            <person name="Enciso-Ibarra J."/>
        </authorList>
    </citation>
    <scope>NUCLEOTIDE SEQUENCE [LARGE SCALE GENOMIC DNA]</scope>
    <source>
        <strain evidence="3 4">CAIM 1920</strain>
    </source>
</reference>
<dbReference type="PIRSF" id="PIRSF000714">
    <property type="entry name" value="HIT"/>
    <property type="match status" value="1"/>
</dbReference>
<comment type="caution">
    <text evidence="1">Lacks conserved residue(s) required for the propagation of feature annotation.</text>
</comment>
<evidence type="ECO:0000256" key="1">
    <source>
        <dbReference type="PROSITE-ProRule" id="PRU00464"/>
    </source>
</evidence>
<name>A0A1C3ERH9_9GAMM</name>
<proteinExistence type="predicted"/>
<evidence type="ECO:0000259" key="2">
    <source>
        <dbReference type="PROSITE" id="PS51084"/>
    </source>
</evidence>
<dbReference type="Proteomes" id="UP000094936">
    <property type="component" value="Unassembled WGS sequence"/>
</dbReference>
<comment type="caution">
    <text evidence="3">The sequence shown here is derived from an EMBL/GenBank/DDBJ whole genome shotgun (WGS) entry which is preliminary data.</text>
</comment>
<dbReference type="InterPro" id="IPR036265">
    <property type="entry name" value="HIT-like_sf"/>
</dbReference>
<evidence type="ECO:0000313" key="4">
    <source>
        <dbReference type="Proteomes" id="UP000094936"/>
    </source>
</evidence>
<dbReference type="STRING" id="1080227.A8L45_02070"/>
<gene>
    <name evidence="3" type="ORF">A8L45_02070</name>
</gene>
<dbReference type="RefSeq" id="WP_068898713.1">
    <property type="nucleotide sequence ID" value="NZ_JBHUIF010000032.1"/>
</dbReference>
<dbReference type="AlphaFoldDB" id="A0A1C3ERH9"/>
<dbReference type="OrthoDB" id="9799145at2"/>
<dbReference type="InterPro" id="IPR026026">
    <property type="entry name" value="HIT_Hint"/>
</dbReference>
<dbReference type="InterPro" id="IPR011146">
    <property type="entry name" value="HIT-like"/>
</dbReference>
<protein>
    <submittedName>
        <fullName evidence="3">HIT family hydrolase</fullName>
    </submittedName>
</protein>
<dbReference type="PROSITE" id="PS51084">
    <property type="entry name" value="HIT_2"/>
    <property type="match status" value="1"/>
</dbReference>
<dbReference type="Pfam" id="PF01230">
    <property type="entry name" value="HIT"/>
    <property type="match status" value="1"/>
</dbReference>
<dbReference type="Gene3D" id="3.30.428.10">
    <property type="entry name" value="HIT-like"/>
    <property type="match status" value="1"/>
</dbReference>
<dbReference type="EMBL" id="LYBM01000002">
    <property type="protein sequence ID" value="ODA35845.1"/>
    <property type="molecule type" value="Genomic_DNA"/>
</dbReference>
<dbReference type="GO" id="GO:0016787">
    <property type="term" value="F:hydrolase activity"/>
    <property type="evidence" value="ECO:0007669"/>
    <property type="project" value="UniProtKB-KW"/>
</dbReference>
<accession>A0A1C3ERH9</accession>